<feature type="region of interest" description="Disordered" evidence="1">
    <location>
        <begin position="66"/>
        <end position="85"/>
    </location>
</feature>
<name>A0A0A9CZF5_ARUDO</name>
<dbReference type="EMBL" id="GBRH01216914">
    <property type="protein sequence ID" value="JAD80981.1"/>
    <property type="molecule type" value="Transcribed_RNA"/>
</dbReference>
<organism evidence="2">
    <name type="scientific">Arundo donax</name>
    <name type="common">Giant reed</name>
    <name type="synonym">Donax arundinaceus</name>
    <dbReference type="NCBI Taxonomy" id="35708"/>
    <lineage>
        <taxon>Eukaryota</taxon>
        <taxon>Viridiplantae</taxon>
        <taxon>Streptophyta</taxon>
        <taxon>Embryophyta</taxon>
        <taxon>Tracheophyta</taxon>
        <taxon>Spermatophyta</taxon>
        <taxon>Magnoliopsida</taxon>
        <taxon>Liliopsida</taxon>
        <taxon>Poales</taxon>
        <taxon>Poaceae</taxon>
        <taxon>PACMAD clade</taxon>
        <taxon>Arundinoideae</taxon>
        <taxon>Arundineae</taxon>
        <taxon>Arundo</taxon>
    </lineage>
</organism>
<evidence type="ECO:0000313" key="2">
    <source>
        <dbReference type="EMBL" id="JAD80981.1"/>
    </source>
</evidence>
<reference evidence="2" key="1">
    <citation type="submission" date="2014-09" db="EMBL/GenBank/DDBJ databases">
        <authorList>
            <person name="Magalhaes I.L.F."/>
            <person name="Oliveira U."/>
            <person name="Santos F.R."/>
            <person name="Vidigal T.H.D.A."/>
            <person name="Brescovit A.D."/>
            <person name="Santos A.J."/>
        </authorList>
    </citation>
    <scope>NUCLEOTIDE SEQUENCE</scope>
    <source>
        <tissue evidence="2">Shoot tissue taken approximately 20 cm above the soil surface</tissue>
    </source>
</reference>
<protein>
    <submittedName>
        <fullName evidence="2">Uncharacterized protein</fullName>
    </submittedName>
</protein>
<sequence length="85" mass="9757">MVSMNEFRQHKANTYRLPPPHLPLVLLLLQPAVSPRSPSRSRTGALRRPATTTGVVRLGLRREYPAKRVDPARRSRRRWGSNYKG</sequence>
<dbReference type="AlphaFoldDB" id="A0A0A9CZF5"/>
<feature type="region of interest" description="Disordered" evidence="1">
    <location>
        <begin position="34"/>
        <end position="59"/>
    </location>
</feature>
<reference evidence="2" key="2">
    <citation type="journal article" date="2015" name="Data Brief">
        <title>Shoot transcriptome of the giant reed, Arundo donax.</title>
        <authorList>
            <person name="Barrero R.A."/>
            <person name="Guerrero F.D."/>
            <person name="Moolhuijzen P."/>
            <person name="Goolsby J.A."/>
            <person name="Tidwell J."/>
            <person name="Bellgard S.E."/>
            <person name="Bellgard M.I."/>
        </authorList>
    </citation>
    <scope>NUCLEOTIDE SEQUENCE</scope>
    <source>
        <tissue evidence="2">Shoot tissue taken approximately 20 cm above the soil surface</tissue>
    </source>
</reference>
<accession>A0A0A9CZF5</accession>
<proteinExistence type="predicted"/>
<evidence type="ECO:0000256" key="1">
    <source>
        <dbReference type="SAM" id="MobiDB-lite"/>
    </source>
</evidence>